<evidence type="ECO:0000313" key="2">
    <source>
        <dbReference type="EMBL" id="TDZ46822.1"/>
    </source>
</evidence>
<evidence type="ECO:0000256" key="1">
    <source>
        <dbReference type="SAM" id="MobiDB-lite"/>
    </source>
</evidence>
<feature type="compositionally biased region" description="Basic and acidic residues" evidence="1">
    <location>
        <begin position="122"/>
        <end position="131"/>
    </location>
</feature>
<dbReference type="EMBL" id="RYZW01000113">
    <property type="protein sequence ID" value="TDZ46822.1"/>
    <property type="molecule type" value="Genomic_DNA"/>
</dbReference>
<feature type="compositionally biased region" description="Basic residues" evidence="1">
    <location>
        <begin position="165"/>
        <end position="175"/>
    </location>
</feature>
<feature type="region of interest" description="Disordered" evidence="1">
    <location>
        <begin position="343"/>
        <end position="383"/>
    </location>
</feature>
<name>A0A4R8QS00_COLTR</name>
<feature type="region of interest" description="Disordered" evidence="1">
    <location>
        <begin position="70"/>
        <end position="305"/>
    </location>
</feature>
<proteinExistence type="predicted"/>
<dbReference type="Proteomes" id="UP000295703">
    <property type="component" value="Unassembled WGS sequence"/>
</dbReference>
<dbReference type="AlphaFoldDB" id="A0A4R8QS00"/>
<dbReference type="PANTHER" id="PTHR40132:SF1">
    <property type="entry name" value="PRE-MRNA-SPLICING FACTOR 38B"/>
    <property type="match status" value="1"/>
</dbReference>
<reference evidence="2 3" key="1">
    <citation type="submission" date="2018-12" db="EMBL/GenBank/DDBJ databases">
        <title>Genome sequence and assembly of Colletotrichum trifolii.</title>
        <authorList>
            <person name="Gan P."/>
            <person name="Shirasu K."/>
        </authorList>
    </citation>
    <scope>NUCLEOTIDE SEQUENCE [LARGE SCALE GENOMIC DNA]</scope>
    <source>
        <strain evidence="2 3">543-2</strain>
    </source>
</reference>
<dbReference type="STRING" id="5466.A0A4R8QS00"/>
<evidence type="ECO:0008006" key="4">
    <source>
        <dbReference type="Google" id="ProtNLM"/>
    </source>
</evidence>
<protein>
    <recommendedName>
        <fullName evidence="4">Pre-mRNA-splicing factor 38B</fullName>
    </recommendedName>
</protein>
<evidence type="ECO:0000313" key="3">
    <source>
        <dbReference type="Proteomes" id="UP000295703"/>
    </source>
</evidence>
<accession>A0A4R8QS00</accession>
<organism evidence="2 3">
    <name type="scientific">Colletotrichum trifolii</name>
    <dbReference type="NCBI Taxonomy" id="5466"/>
    <lineage>
        <taxon>Eukaryota</taxon>
        <taxon>Fungi</taxon>
        <taxon>Dikarya</taxon>
        <taxon>Ascomycota</taxon>
        <taxon>Pezizomycotina</taxon>
        <taxon>Sordariomycetes</taxon>
        <taxon>Hypocreomycetidae</taxon>
        <taxon>Glomerellales</taxon>
        <taxon>Glomerellaceae</taxon>
        <taxon>Colletotrichum</taxon>
        <taxon>Colletotrichum orbiculare species complex</taxon>
    </lineage>
</organism>
<feature type="compositionally biased region" description="Basic and acidic residues" evidence="1">
    <location>
        <begin position="79"/>
        <end position="88"/>
    </location>
</feature>
<gene>
    <name evidence="2" type="ORF">CTRI78_v008937</name>
</gene>
<dbReference type="PANTHER" id="PTHR40132">
    <property type="entry name" value="PRE-MRNA-SPLICING FACTOR 38B"/>
    <property type="match status" value="1"/>
</dbReference>
<sequence length="383" mass="44072">MANDTILTDEHVAALMVKEGDDFSLKYSSMGLDALRSGKKPSNIPKPNTRFLAHIIKDTDTHNRNLLAKEAAESQARLQDMEHVEEKERRKRSGPQDIRKRQMGDIKAILGGGGDRPRRSREKSNKREASPPRRRRSRRSESPERSGRRHHRSRRDESESDREDRRRHKGDRRRSRSPDDRSRRHRHRSPLGSKDLISSTRRTDKHRLRNGDDGASASWSHRSRRDMSKERKGFSIKGSSRRTQKRDSPAAASDSDPLEEFIGPAPPPPVRSRGRGAASGTSGMDRRFQADYDPTMDMQPDDDVQNGAASWEDAVEAFRDRVKWQQNQEQRMRAAGYGDDMIAKWRKGDQKDERDVTWAKAGEKREWDRGKDGDTRGLFSEFN</sequence>
<keyword evidence="3" id="KW-1185">Reference proteome</keyword>
<comment type="caution">
    <text evidence="2">The sequence shown here is derived from an EMBL/GenBank/DDBJ whole genome shotgun (WGS) entry which is preliminary data.</text>
</comment>
<feature type="compositionally biased region" description="Basic and acidic residues" evidence="1">
    <location>
        <begin position="343"/>
        <end position="375"/>
    </location>
</feature>